<proteinExistence type="inferred from homology"/>
<dbReference type="PANTHER" id="PTHR36582">
    <property type="entry name" value="ANTITOXIN PARD"/>
    <property type="match status" value="1"/>
</dbReference>
<dbReference type="InterPro" id="IPR010985">
    <property type="entry name" value="Ribbon_hlx_hlx"/>
</dbReference>
<dbReference type="InterPro" id="IPR038296">
    <property type="entry name" value="ParD_sf"/>
</dbReference>
<dbReference type="Pfam" id="PF03693">
    <property type="entry name" value="ParD_antitoxin"/>
    <property type="match status" value="1"/>
</dbReference>
<accession>A0A158IEV5</accession>
<evidence type="ECO:0000313" key="3">
    <source>
        <dbReference type="EMBL" id="SAL55118.1"/>
    </source>
</evidence>
<dbReference type="SUPFAM" id="SSF47598">
    <property type="entry name" value="Ribbon-helix-helix"/>
    <property type="match status" value="1"/>
</dbReference>
<dbReference type="Proteomes" id="UP000054770">
    <property type="component" value="Unassembled WGS sequence"/>
</dbReference>
<reference evidence="3" key="1">
    <citation type="submission" date="2016-01" db="EMBL/GenBank/DDBJ databases">
        <authorList>
            <person name="Peeters C."/>
        </authorList>
    </citation>
    <scope>NUCLEOTIDE SEQUENCE [LARGE SCALE GENOMIC DNA]</scope>
    <source>
        <strain evidence="3">LMG 22940</strain>
    </source>
</reference>
<keyword evidence="2" id="KW-1277">Toxin-antitoxin system</keyword>
<dbReference type="EMBL" id="FCON02000023">
    <property type="protein sequence ID" value="SAL55118.1"/>
    <property type="molecule type" value="Genomic_DNA"/>
</dbReference>
<protein>
    <submittedName>
        <fullName evidence="3">Transcriptional regulator</fullName>
    </submittedName>
</protein>
<evidence type="ECO:0000256" key="2">
    <source>
        <dbReference type="ARBA" id="ARBA00022649"/>
    </source>
</evidence>
<comment type="caution">
    <text evidence="3">The sequence shown here is derived from an EMBL/GenBank/DDBJ whole genome shotgun (WGS) entry which is preliminary data.</text>
</comment>
<dbReference type="Gene3D" id="6.10.10.120">
    <property type="entry name" value="Antitoxin ParD1-like"/>
    <property type="match status" value="1"/>
</dbReference>
<gene>
    <name evidence="3" type="ORF">AWB68_02663</name>
</gene>
<keyword evidence="4" id="KW-1185">Reference proteome</keyword>
<dbReference type="RefSeq" id="WP_087644808.1">
    <property type="nucleotide sequence ID" value="NZ_FCON02000023.1"/>
</dbReference>
<dbReference type="OrthoDB" id="9815501at2"/>
<evidence type="ECO:0000313" key="4">
    <source>
        <dbReference type="Proteomes" id="UP000054770"/>
    </source>
</evidence>
<organism evidence="3 4">
    <name type="scientific">Caballeronia choica</name>
    <dbReference type="NCBI Taxonomy" id="326476"/>
    <lineage>
        <taxon>Bacteria</taxon>
        <taxon>Pseudomonadati</taxon>
        <taxon>Pseudomonadota</taxon>
        <taxon>Betaproteobacteria</taxon>
        <taxon>Burkholderiales</taxon>
        <taxon>Burkholderiaceae</taxon>
        <taxon>Caballeronia</taxon>
    </lineage>
</organism>
<dbReference type="NCBIfam" id="TIGR02606">
    <property type="entry name" value="antidote_CC2985"/>
    <property type="match status" value="1"/>
</dbReference>
<dbReference type="PANTHER" id="PTHR36582:SF2">
    <property type="entry name" value="ANTITOXIN PARD"/>
    <property type="match status" value="1"/>
</dbReference>
<name>A0A158IEV5_9BURK</name>
<dbReference type="InterPro" id="IPR022789">
    <property type="entry name" value="ParD"/>
</dbReference>
<sequence>MISAELGKQLEAVVTQLVETGRYGSKSEVLREGVRLVQDREARLAALDGSIARGLADADAARTKPAGEVFDRLEAKYRAMVDKSA</sequence>
<dbReference type="AlphaFoldDB" id="A0A158IEV5"/>
<comment type="similarity">
    <text evidence="1">Belongs to the ParD antitoxin family.</text>
</comment>
<dbReference type="GO" id="GO:0006355">
    <property type="term" value="P:regulation of DNA-templated transcription"/>
    <property type="evidence" value="ECO:0007669"/>
    <property type="project" value="InterPro"/>
</dbReference>
<evidence type="ECO:0000256" key="1">
    <source>
        <dbReference type="ARBA" id="ARBA00008580"/>
    </source>
</evidence>